<feature type="transmembrane region" description="Helical" evidence="1">
    <location>
        <begin position="132"/>
        <end position="150"/>
    </location>
</feature>
<sequence length="232" mass="25828">MLRFTGHRAAIFSICRLSFTAVVFSCLGSIWGLGASFDMPGKTPEQAVEVAKRSLARLNVNCIDQEVTLGAHWRCKTSFFSIIGLDVFVSTIPEKSIIRADSRNRQSYAFIDLVANETGQPAYEKTYGEKSLLLSTGATLISPAFGYLYVNSNSMVKNKSVFLPFLGYLFGDLALFWVSSKIWFTNGFDPFEVGLTSMLIAMGTFRAIMLVPFSIQVMAHNRFAGLQITYRF</sequence>
<dbReference type="KEGG" id="tpx:Turpa_2295"/>
<protein>
    <submittedName>
        <fullName evidence="2">Uncharacterized protein</fullName>
    </submittedName>
</protein>
<organism evidence="2 3">
    <name type="scientific">Turneriella parva (strain ATCC BAA-1111 / DSM 21527 / NCTC 11395 / H)</name>
    <name type="common">Leptospira parva</name>
    <dbReference type="NCBI Taxonomy" id="869212"/>
    <lineage>
        <taxon>Bacteria</taxon>
        <taxon>Pseudomonadati</taxon>
        <taxon>Spirochaetota</taxon>
        <taxon>Spirochaetia</taxon>
        <taxon>Leptospirales</taxon>
        <taxon>Leptospiraceae</taxon>
        <taxon>Turneriella</taxon>
    </lineage>
</organism>
<evidence type="ECO:0000313" key="3">
    <source>
        <dbReference type="Proteomes" id="UP000006048"/>
    </source>
</evidence>
<dbReference type="AlphaFoldDB" id="I4B6N3"/>
<name>I4B6N3_TURPD</name>
<reference evidence="2 3" key="1">
    <citation type="submission" date="2012-06" db="EMBL/GenBank/DDBJ databases">
        <title>The complete chromosome of genome of Turneriella parva DSM 21527.</title>
        <authorList>
            <consortium name="US DOE Joint Genome Institute (JGI-PGF)"/>
            <person name="Lucas S."/>
            <person name="Han J."/>
            <person name="Lapidus A."/>
            <person name="Bruce D."/>
            <person name="Goodwin L."/>
            <person name="Pitluck S."/>
            <person name="Peters L."/>
            <person name="Kyrpides N."/>
            <person name="Mavromatis K."/>
            <person name="Ivanova N."/>
            <person name="Mikhailova N."/>
            <person name="Chertkov O."/>
            <person name="Detter J.C."/>
            <person name="Tapia R."/>
            <person name="Han C."/>
            <person name="Land M."/>
            <person name="Hauser L."/>
            <person name="Markowitz V."/>
            <person name="Cheng J.-F."/>
            <person name="Hugenholtz P."/>
            <person name="Woyke T."/>
            <person name="Wu D."/>
            <person name="Gronow S."/>
            <person name="Wellnitz S."/>
            <person name="Brambilla E."/>
            <person name="Klenk H.-P."/>
            <person name="Eisen J.A."/>
        </authorList>
    </citation>
    <scope>NUCLEOTIDE SEQUENCE [LARGE SCALE GENOMIC DNA]</scope>
    <source>
        <strain evidence="3">ATCC BAA-1111 / DSM 21527 / NCTC 11395 / H</strain>
    </source>
</reference>
<dbReference type="EMBL" id="CP002959">
    <property type="protein sequence ID" value="AFM12940.1"/>
    <property type="molecule type" value="Genomic_DNA"/>
</dbReference>
<keyword evidence="1" id="KW-0472">Membrane</keyword>
<feature type="transmembrane region" description="Helical" evidence="1">
    <location>
        <begin position="162"/>
        <end position="183"/>
    </location>
</feature>
<keyword evidence="1" id="KW-0812">Transmembrane</keyword>
<keyword evidence="1" id="KW-1133">Transmembrane helix</keyword>
<dbReference type="Proteomes" id="UP000006048">
    <property type="component" value="Chromosome"/>
</dbReference>
<dbReference type="STRING" id="869212.Turpa_2295"/>
<feature type="transmembrane region" description="Helical" evidence="1">
    <location>
        <begin position="195"/>
        <end position="215"/>
    </location>
</feature>
<dbReference type="HOGENOM" id="CLU_1194475_0_0_12"/>
<accession>I4B6N3</accession>
<feature type="transmembrane region" description="Helical" evidence="1">
    <location>
        <begin position="9"/>
        <end position="33"/>
    </location>
</feature>
<evidence type="ECO:0000256" key="1">
    <source>
        <dbReference type="SAM" id="Phobius"/>
    </source>
</evidence>
<dbReference type="RefSeq" id="WP_014803446.1">
    <property type="nucleotide sequence ID" value="NC_018020.1"/>
</dbReference>
<evidence type="ECO:0000313" key="2">
    <source>
        <dbReference type="EMBL" id="AFM12940.1"/>
    </source>
</evidence>
<proteinExistence type="predicted"/>
<gene>
    <name evidence="2" type="ordered locus">Turpa_2295</name>
</gene>
<keyword evidence="3" id="KW-1185">Reference proteome</keyword>